<evidence type="ECO:0000313" key="10">
    <source>
        <dbReference type="EMBL" id="MBK9717986.1"/>
    </source>
</evidence>
<dbReference type="SUPFAM" id="SSF55874">
    <property type="entry name" value="ATPase domain of HSP90 chaperone/DNA topoisomerase II/histidine kinase"/>
    <property type="match status" value="1"/>
</dbReference>
<keyword evidence="8" id="KW-0812">Transmembrane</keyword>
<keyword evidence="8" id="KW-0472">Membrane</keyword>
<evidence type="ECO:0000259" key="9">
    <source>
        <dbReference type="Pfam" id="PF07568"/>
    </source>
</evidence>
<comment type="caution">
    <text evidence="10">The sequence shown here is derived from an EMBL/GenBank/DDBJ whole genome shotgun (WGS) entry which is preliminary data.</text>
</comment>
<dbReference type="EC" id="2.7.13.3" evidence="2"/>
<sequence>MKIKDFIVSLIVLCVMLRLDVSSLDAQDCSEAWLQEAKSQLDTFIISYRPQTGLNYSDSIRSMIKSYRLEDCEATYWINYYRAELLELNNRYKEALDIYYTLSSTAKELQKWDLFVSIQISIARVMETINRGDDCLRHLKMAKEYIDHKQLLNLYAFYGVRMSSYQRIFNSKDSAYFYAQQAVNYGIKYNAPRQIADGYYLLGMLTSNIDTSYYLMQQSFEQFLINKNYYGASTMAKNIQNKIKNTKFSNQSPAWLDTISKYIVLIKEHNYTYHYLLNKYYEEISDRYFFKNNLDSAYYYLKLSKEHMKQSDINVNQTEISQAEIDNITSTERFKAEALTKQTKFQKILLSILVLGLISALIVAYNLNSKKIKIEKQRTLIQNQNEELAHSFQRQSMLLSEIHHRVKNNLQLVISLLTLHFNKVKDNKEYQYLEDISNKVRSIALIHEHLYHTEQFEKIELKSYLKDLLEHYLALHTSDTEFAYEIIEDQAIHLNLETVMPIGIICTELISNSLKYGRRPDQMLKLEFKLQSLESKYILKFHDNGIETNRKFTDQIKSGMGTLLIDSMVRQLQAQSSPTFNGTASFNLVFQEKIISKV</sequence>
<keyword evidence="5" id="KW-0547">Nucleotide-binding</keyword>
<keyword evidence="4" id="KW-0808">Transferase</keyword>
<evidence type="ECO:0000256" key="7">
    <source>
        <dbReference type="ARBA" id="ARBA00022840"/>
    </source>
</evidence>
<feature type="transmembrane region" description="Helical" evidence="8">
    <location>
        <begin position="348"/>
        <end position="368"/>
    </location>
</feature>
<evidence type="ECO:0000256" key="2">
    <source>
        <dbReference type="ARBA" id="ARBA00012438"/>
    </source>
</evidence>
<evidence type="ECO:0000256" key="6">
    <source>
        <dbReference type="ARBA" id="ARBA00022777"/>
    </source>
</evidence>
<evidence type="ECO:0000313" key="11">
    <source>
        <dbReference type="Proteomes" id="UP000808349"/>
    </source>
</evidence>
<evidence type="ECO:0000256" key="3">
    <source>
        <dbReference type="ARBA" id="ARBA00022553"/>
    </source>
</evidence>
<gene>
    <name evidence="10" type="ORF">IPO85_10835</name>
</gene>
<evidence type="ECO:0000256" key="1">
    <source>
        <dbReference type="ARBA" id="ARBA00000085"/>
    </source>
</evidence>
<dbReference type="GO" id="GO:0005524">
    <property type="term" value="F:ATP binding"/>
    <property type="evidence" value="ECO:0007669"/>
    <property type="project" value="UniProtKB-KW"/>
</dbReference>
<evidence type="ECO:0000256" key="8">
    <source>
        <dbReference type="SAM" id="Phobius"/>
    </source>
</evidence>
<dbReference type="AlphaFoldDB" id="A0A9D7XEU6"/>
<keyword evidence="3" id="KW-0597">Phosphoprotein</keyword>
<feature type="domain" description="Signal transduction histidine kinase subgroup 2 dimerisation and phosphoacceptor" evidence="9">
    <location>
        <begin position="401"/>
        <end position="473"/>
    </location>
</feature>
<dbReference type="Gene3D" id="3.30.450.20">
    <property type="entry name" value="PAS domain"/>
    <property type="match status" value="1"/>
</dbReference>
<dbReference type="PANTHER" id="PTHR41523:SF8">
    <property type="entry name" value="ETHYLENE RESPONSE SENSOR PROTEIN"/>
    <property type="match status" value="1"/>
</dbReference>
<dbReference type="Pfam" id="PF07568">
    <property type="entry name" value="HisKA_2"/>
    <property type="match status" value="1"/>
</dbReference>
<keyword evidence="8" id="KW-1133">Transmembrane helix</keyword>
<organism evidence="10 11">
    <name type="scientific">Candidatus Defluviibacterium haderslevense</name>
    <dbReference type="NCBI Taxonomy" id="2981993"/>
    <lineage>
        <taxon>Bacteria</taxon>
        <taxon>Pseudomonadati</taxon>
        <taxon>Bacteroidota</taxon>
        <taxon>Saprospiria</taxon>
        <taxon>Saprospirales</taxon>
        <taxon>Saprospiraceae</taxon>
        <taxon>Candidatus Defluviibacterium</taxon>
    </lineage>
</organism>
<proteinExistence type="predicted"/>
<comment type="catalytic activity">
    <reaction evidence="1">
        <text>ATP + protein L-histidine = ADP + protein N-phospho-L-histidine.</text>
        <dbReference type="EC" id="2.7.13.3"/>
    </reaction>
</comment>
<dbReference type="Gene3D" id="3.30.565.10">
    <property type="entry name" value="Histidine kinase-like ATPase, C-terminal domain"/>
    <property type="match status" value="1"/>
</dbReference>
<dbReference type="GO" id="GO:0004673">
    <property type="term" value="F:protein histidine kinase activity"/>
    <property type="evidence" value="ECO:0007669"/>
    <property type="project" value="UniProtKB-EC"/>
</dbReference>
<evidence type="ECO:0000256" key="5">
    <source>
        <dbReference type="ARBA" id="ARBA00022741"/>
    </source>
</evidence>
<name>A0A9D7XEU6_9BACT</name>
<dbReference type="PANTHER" id="PTHR41523">
    <property type="entry name" value="TWO-COMPONENT SYSTEM SENSOR PROTEIN"/>
    <property type="match status" value="1"/>
</dbReference>
<dbReference type="InterPro" id="IPR011495">
    <property type="entry name" value="Sig_transdc_His_kin_sub2_dim/P"/>
</dbReference>
<dbReference type="EMBL" id="JADKFW010000007">
    <property type="protein sequence ID" value="MBK9717986.1"/>
    <property type="molecule type" value="Genomic_DNA"/>
</dbReference>
<dbReference type="Proteomes" id="UP000808349">
    <property type="component" value="Unassembled WGS sequence"/>
</dbReference>
<keyword evidence="6 10" id="KW-0418">Kinase</keyword>
<keyword evidence="7" id="KW-0067">ATP-binding</keyword>
<reference evidence="10 11" key="1">
    <citation type="submission" date="2020-10" db="EMBL/GenBank/DDBJ databases">
        <title>Connecting structure to function with the recovery of over 1000 high-quality activated sludge metagenome-assembled genomes encoding full-length rRNA genes using long-read sequencing.</title>
        <authorList>
            <person name="Singleton C.M."/>
            <person name="Petriglieri F."/>
            <person name="Kristensen J.M."/>
            <person name="Kirkegaard R.H."/>
            <person name="Michaelsen T.Y."/>
            <person name="Andersen M.H."/>
            <person name="Karst S.M."/>
            <person name="Dueholm M.S."/>
            <person name="Nielsen P.H."/>
            <person name="Albertsen M."/>
        </authorList>
    </citation>
    <scope>NUCLEOTIDE SEQUENCE [LARGE SCALE GENOMIC DNA]</scope>
    <source>
        <strain evidence="10">Ribe_18-Q3-R11-54_BAT3C.373</strain>
    </source>
</reference>
<accession>A0A9D7XEU6</accession>
<dbReference type="InterPro" id="IPR036890">
    <property type="entry name" value="HATPase_C_sf"/>
</dbReference>
<evidence type="ECO:0000256" key="4">
    <source>
        <dbReference type="ARBA" id="ARBA00022679"/>
    </source>
</evidence>
<protein>
    <recommendedName>
        <fullName evidence="2">histidine kinase</fullName>
        <ecNumber evidence="2">2.7.13.3</ecNumber>
    </recommendedName>
</protein>